<evidence type="ECO:0000313" key="1">
    <source>
        <dbReference type="EMBL" id="MBB4227279.1"/>
    </source>
</evidence>
<sequence length="59" mass="6757">MAPDKLKINVDQRQVLVDTSNRGGVVKAGDTVEPFKLINVGRDWRSPQVRFSERQRYGQ</sequence>
<dbReference type="Proteomes" id="UP000551353">
    <property type="component" value="Unassembled WGS sequence"/>
</dbReference>
<proteinExistence type="predicted"/>
<comment type="caution">
    <text evidence="1">The sequence shown here is derived from an EMBL/GenBank/DDBJ whole genome shotgun (WGS) entry which is preliminary data.</text>
</comment>
<dbReference type="EMBL" id="JACIFX010000001">
    <property type="protein sequence ID" value="MBB4227279.1"/>
    <property type="molecule type" value="Genomic_DNA"/>
</dbReference>
<evidence type="ECO:0000313" key="2">
    <source>
        <dbReference type="Proteomes" id="UP000551353"/>
    </source>
</evidence>
<reference evidence="1 2" key="1">
    <citation type="submission" date="2020-08" db="EMBL/GenBank/DDBJ databases">
        <title>Genomic Encyclopedia of Type Strains, Phase IV (KMG-V): Genome sequencing to study the core and pangenomes of soil and plant-associated prokaryotes.</title>
        <authorList>
            <person name="Whitman W."/>
        </authorList>
    </citation>
    <scope>NUCLEOTIDE SEQUENCE [LARGE SCALE GENOMIC DNA]</scope>
    <source>
        <strain evidence="1 2">SEMIA 4087</strain>
    </source>
</reference>
<accession>A0ABR6IHD3</accession>
<gene>
    <name evidence="1" type="ORF">GGD56_001099</name>
</gene>
<protein>
    <submittedName>
        <fullName evidence="1">Uncharacterized protein</fullName>
    </submittedName>
</protein>
<dbReference type="RefSeq" id="WP_156890775.1">
    <property type="nucleotide sequence ID" value="NZ_JACIFX010000001.1"/>
</dbReference>
<keyword evidence="2" id="KW-1185">Reference proteome</keyword>
<name>A0ABR6IHD3_9HYPH</name>
<organism evidence="1 2">
    <name type="scientific">Rhizobium mongolense</name>
    <dbReference type="NCBI Taxonomy" id="57676"/>
    <lineage>
        <taxon>Bacteria</taxon>
        <taxon>Pseudomonadati</taxon>
        <taxon>Pseudomonadota</taxon>
        <taxon>Alphaproteobacteria</taxon>
        <taxon>Hyphomicrobiales</taxon>
        <taxon>Rhizobiaceae</taxon>
        <taxon>Rhizobium/Agrobacterium group</taxon>
        <taxon>Rhizobium</taxon>
    </lineage>
</organism>